<reference evidence="3" key="1">
    <citation type="journal article" date="2011" name="J. Bacteriol.">
        <title>Genome sequences of Salmonella enterica serovar typhimurium, Choleraesuis, Dublin, and Gallinarum strains of well- defined virulence in food-producing animals.</title>
        <authorList>
            <person name="Richardson E.J."/>
            <person name="Limaye B."/>
            <person name="Inamdar H."/>
            <person name="Datta A."/>
            <person name="Manjari K.S."/>
            <person name="Pullinger G.D."/>
            <person name="Thomson N.R."/>
            <person name="Joshi R.R."/>
            <person name="Watson M."/>
            <person name="Stevens M.P."/>
        </authorList>
    </citation>
    <scope>NUCLEOTIDE SEQUENCE [LARGE SCALE GENOMIC DNA]</scope>
    <source>
        <strain evidence="3">3246</strain>
    </source>
</reference>
<evidence type="ECO:0000256" key="1">
    <source>
        <dbReference type="ARBA" id="ARBA00022729"/>
    </source>
</evidence>
<feature type="domain" description="NodB homology" evidence="2">
    <location>
        <begin position="85"/>
        <end position="297"/>
    </location>
</feature>
<dbReference type="GO" id="GO:0005975">
    <property type="term" value="P:carbohydrate metabolic process"/>
    <property type="evidence" value="ECO:0007669"/>
    <property type="project" value="InterPro"/>
</dbReference>
<evidence type="ECO:0000313" key="3">
    <source>
        <dbReference type="EMBL" id="EGE28346.1"/>
    </source>
</evidence>
<keyword evidence="1" id="KW-0732">Signal</keyword>
<organism evidence="3 4">
    <name type="scientific">Salmonella enterica subsp. enterica serovar Dublin str. SD3246</name>
    <dbReference type="NCBI Taxonomy" id="909945"/>
    <lineage>
        <taxon>Bacteria</taxon>
        <taxon>Pseudomonadati</taxon>
        <taxon>Pseudomonadota</taxon>
        <taxon>Gammaproteobacteria</taxon>
        <taxon>Enterobacterales</taxon>
        <taxon>Enterobacteriaceae</taxon>
        <taxon>Salmonella</taxon>
    </lineage>
</organism>
<dbReference type="Proteomes" id="UP000002794">
    <property type="component" value="Chromosome"/>
</dbReference>
<dbReference type="InterPro" id="IPR051398">
    <property type="entry name" value="Polysacch_Deacetylase"/>
</dbReference>
<dbReference type="InterPro" id="IPR011330">
    <property type="entry name" value="Glyco_hydro/deAcase_b/a-brl"/>
</dbReference>
<dbReference type="EMBL" id="CM001151">
    <property type="protein sequence ID" value="EGE28346.1"/>
    <property type="molecule type" value="Genomic_DNA"/>
</dbReference>
<evidence type="ECO:0000259" key="2">
    <source>
        <dbReference type="PROSITE" id="PS51677"/>
    </source>
</evidence>
<dbReference type="SUPFAM" id="SSF88713">
    <property type="entry name" value="Glycoside hydrolase/deacetylase"/>
    <property type="match status" value="1"/>
</dbReference>
<dbReference type="Pfam" id="PF01522">
    <property type="entry name" value="Polysacc_deac_1"/>
    <property type="match status" value="1"/>
</dbReference>
<dbReference type="PANTHER" id="PTHR34216">
    <property type="match status" value="1"/>
</dbReference>
<gene>
    <name evidence="3" type="ORF">SD3246_0323</name>
</gene>
<name>A0A8X6JX87_SALDU</name>
<dbReference type="PANTHER" id="PTHR34216:SF13">
    <property type="entry name" value="XYLANASE_CHITIN DEACETYLASE"/>
    <property type="match status" value="1"/>
</dbReference>
<dbReference type="AlphaFoldDB" id="A0A8X6JX87"/>
<dbReference type="InterPro" id="IPR002509">
    <property type="entry name" value="NODB_dom"/>
</dbReference>
<proteinExistence type="predicted"/>
<protein>
    <submittedName>
        <fullName evidence="3">Polysaccharide deacetylase</fullName>
    </submittedName>
</protein>
<evidence type="ECO:0000313" key="4">
    <source>
        <dbReference type="Proteomes" id="UP000002794"/>
    </source>
</evidence>
<dbReference type="Gene3D" id="3.20.20.370">
    <property type="entry name" value="Glycoside hydrolase/deacetylase"/>
    <property type="match status" value="1"/>
</dbReference>
<sequence length="297" mass="34774">MFRGLFLVPSGVKIIYFLYKGIKHMSYARHLPVLMYHHVSDKPGQITLSPRTFRAQMKWLAESGWKTVTAAEVEAFYHGARLPRKSVMLTFDGGWLDNWLQVFPVLQEFNLHAHLFLVTSLISDGPVRIPAGELVYSHDECQKLVKQGRADEVMLRWSEVREMHLSGLVEFHSHTHTHRRWDQKPVSRNPSDLLRVDILLSRKRMREMLGYCSQHLCWPEGWYCSDYIHVAEELGFTYLYTTERRMNNPVIGSQRIGRINTKERKNVGWLKRRLFYHTTPGFSSLLARHKGARRIAD</sequence>
<dbReference type="CDD" id="cd10969">
    <property type="entry name" value="CE4_Ecf1_like_5s"/>
    <property type="match status" value="1"/>
</dbReference>
<dbReference type="GO" id="GO:0016810">
    <property type="term" value="F:hydrolase activity, acting on carbon-nitrogen (but not peptide) bonds"/>
    <property type="evidence" value="ECO:0007669"/>
    <property type="project" value="InterPro"/>
</dbReference>
<accession>A0A8X6JX87</accession>
<dbReference type="PROSITE" id="PS51677">
    <property type="entry name" value="NODB"/>
    <property type="match status" value="1"/>
</dbReference>